<dbReference type="Gene3D" id="6.10.340.10">
    <property type="match status" value="1"/>
</dbReference>
<sequence length="453" mass="48854">MKTVSLRGRVTLTAALVSGIVLVLVAVSVHALFGLVVTRSENTVLTDRAQLARQLAHDGVTPEDLVTRVDTRSVRVRLVLADGRSFGSLDHRLAEDSTTKTRLIRLAGSGAIDDSRLTLQIDTPLLARVQSRLGFLLALATTGAIVAISLALWFSVRRALEPLDAMTRLARDIAHGHLGRRLEPSRTDTELGRTAAAFDEMLDALEGALRDTAAAESRARASEQQIRAFVGDAAHELRTPITGVRSLAEAVLQQPTDTDPEDRQRMLLLLVRETRRAGRLVDDLLDLARIDAGLQLRREPVDLRALAATQLDRMRMLHPDTEFHLTGDPVTVSADPERLTQILTNLLANACQAMHDQGSITVDIRSGATASEPVAVTVTDTGPGIPAEARERVFDRLVRLDSARDHRPDGSGLGLAIARGLARAHSGDLVCLAPEACGSEVTGAVFRLTLPPV</sequence>
<feature type="transmembrane region" description="Helical" evidence="11">
    <location>
        <begin position="12"/>
        <end position="37"/>
    </location>
</feature>
<comment type="catalytic activity">
    <reaction evidence="1">
        <text>ATP + protein L-histidine = ADP + protein N-phospho-L-histidine.</text>
        <dbReference type="EC" id="2.7.13.3"/>
    </reaction>
</comment>
<keyword evidence="7 14" id="KW-0418">Kinase</keyword>
<organism evidence="14 15">
    <name type="scientific">Nocardia tengchongensis</name>
    <dbReference type="NCBI Taxonomy" id="2055889"/>
    <lineage>
        <taxon>Bacteria</taxon>
        <taxon>Bacillati</taxon>
        <taxon>Actinomycetota</taxon>
        <taxon>Actinomycetes</taxon>
        <taxon>Mycobacteriales</taxon>
        <taxon>Nocardiaceae</taxon>
        <taxon>Nocardia</taxon>
    </lineage>
</organism>
<dbReference type="InterPro" id="IPR003660">
    <property type="entry name" value="HAMP_dom"/>
</dbReference>
<dbReference type="Pfam" id="PF02518">
    <property type="entry name" value="HATPase_c"/>
    <property type="match status" value="1"/>
</dbReference>
<dbReference type="Proteomes" id="UP000683310">
    <property type="component" value="Chromosome"/>
</dbReference>
<evidence type="ECO:0000259" key="13">
    <source>
        <dbReference type="PROSITE" id="PS50885"/>
    </source>
</evidence>
<dbReference type="CDD" id="cd00082">
    <property type="entry name" value="HisKA"/>
    <property type="match status" value="1"/>
</dbReference>
<accession>A0ABX8CUP2</accession>
<dbReference type="GO" id="GO:0016301">
    <property type="term" value="F:kinase activity"/>
    <property type="evidence" value="ECO:0007669"/>
    <property type="project" value="UniProtKB-KW"/>
</dbReference>
<name>A0ABX8CUP2_9NOCA</name>
<evidence type="ECO:0000256" key="7">
    <source>
        <dbReference type="ARBA" id="ARBA00022777"/>
    </source>
</evidence>
<dbReference type="InterPro" id="IPR004358">
    <property type="entry name" value="Sig_transdc_His_kin-like_C"/>
</dbReference>
<evidence type="ECO:0000256" key="4">
    <source>
        <dbReference type="ARBA" id="ARBA00022553"/>
    </source>
</evidence>
<evidence type="ECO:0000313" key="15">
    <source>
        <dbReference type="Proteomes" id="UP000683310"/>
    </source>
</evidence>
<evidence type="ECO:0000313" key="14">
    <source>
        <dbReference type="EMBL" id="QVI23593.1"/>
    </source>
</evidence>
<dbReference type="CDD" id="cd06225">
    <property type="entry name" value="HAMP"/>
    <property type="match status" value="1"/>
</dbReference>
<dbReference type="SMART" id="SM00304">
    <property type="entry name" value="HAMP"/>
    <property type="match status" value="1"/>
</dbReference>
<dbReference type="PRINTS" id="PR00344">
    <property type="entry name" value="BCTRLSENSOR"/>
</dbReference>
<dbReference type="InterPro" id="IPR036890">
    <property type="entry name" value="HATPase_C_sf"/>
</dbReference>
<dbReference type="Gene3D" id="1.10.287.130">
    <property type="match status" value="1"/>
</dbReference>
<dbReference type="SUPFAM" id="SSF55874">
    <property type="entry name" value="ATPase domain of HSP90 chaperone/DNA topoisomerase II/histidine kinase"/>
    <property type="match status" value="1"/>
</dbReference>
<keyword evidence="5" id="KW-0808">Transferase</keyword>
<dbReference type="Pfam" id="PF00512">
    <property type="entry name" value="HisKA"/>
    <property type="match status" value="1"/>
</dbReference>
<keyword evidence="4" id="KW-0597">Phosphoprotein</keyword>
<dbReference type="PROSITE" id="PS50885">
    <property type="entry name" value="HAMP"/>
    <property type="match status" value="1"/>
</dbReference>
<dbReference type="InterPro" id="IPR003661">
    <property type="entry name" value="HisK_dim/P_dom"/>
</dbReference>
<keyword evidence="8 11" id="KW-1133">Transmembrane helix</keyword>
<keyword evidence="6 11" id="KW-0812">Transmembrane</keyword>
<feature type="transmembrane region" description="Helical" evidence="11">
    <location>
        <begin position="133"/>
        <end position="156"/>
    </location>
</feature>
<evidence type="ECO:0000256" key="2">
    <source>
        <dbReference type="ARBA" id="ARBA00004236"/>
    </source>
</evidence>
<keyword evidence="10 11" id="KW-0472">Membrane</keyword>
<dbReference type="Pfam" id="PF00672">
    <property type="entry name" value="HAMP"/>
    <property type="match status" value="1"/>
</dbReference>
<evidence type="ECO:0000256" key="8">
    <source>
        <dbReference type="ARBA" id="ARBA00022989"/>
    </source>
</evidence>
<comment type="subcellular location">
    <subcellularLocation>
        <location evidence="2">Cell membrane</location>
    </subcellularLocation>
</comment>
<dbReference type="SUPFAM" id="SSF158472">
    <property type="entry name" value="HAMP domain-like"/>
    <property type="match status" value="1"/>
</dbReference>
<proteinExistence type="predicted"/>
<dbReference type="EC" id="2.7.13.3" evidence="3"/>
<evidence type="ECO:0000256" key="5">
    <source>
        <dbReference type="ARBA" id="ARBA00022679"/>
    </source>
</evidence>
<dbReference type="PANTHER" id="PTHR45436:SF5">
    <property type="entry name" value="SENSOR HISTIDINE KINASE TRCS"/>
    <property type="match status" value="1"/>
</dbReference>
<protein>
    <recommendedName>
        <fullName evidence="3">histidine kinase</fullName>
        <ecNumber evidence="3">2.7.13.3</ecNumber>
    </recommendedName>
</protein>
<dbReference type="InterPro" id="IPR050428">
    <property type="entry name" value="TCS_sensor_his_kinase"/>
</dbReference>
<evidence type="ECO:0000256" key="1">
    <source>
        <dbReference type="ARBA" id="ARBA00000085"/>
    </source>
</evidence>
<dbReference type="Gene3D" id="3.30.565.10">
    <property type="entry name" value="Histidine kinase-like ATPase, C-terminal domain"/>
    <property type="match status" value="1"/>
</dbReference>
<dbReference type="InterPro" id="IPR036097">
    <property type="entry name" value="HisK_dim/P_sf"/>
</dbReference>
<evidence type="ECO:0000256" key="3">
    <source>
        <dbReference type="ARBA" id="ARBA00012438"/>
    </source>
</evidence>
<reference evidence="14 15" key="1">
    <citation type="submission" date="2021-04" db="EMBL/GenBank/DDBJ databases">
        <title>Nocardia tengchongensis.</title>
        <authorList>
            <person name="Zhuang k."/>
            <person name="Ran Y."/>
            <person name="Li W."/>
        </authorList>
    </citation>
    <scope>NUCLEOTIDE SEQUENCE [LARGE SCALE GENOMIC DNA]</scope>
    <source>
        <strain evidence="14 15">CFH S0057</strain>
    </source>
</reference>
<dbReference type="EMBL" id="CP074371">
    <property type="protein sequence ID" value="QVI23593.1"/>
    <property type="molecule type" value="Genomic_DNA"/>
</dbReference>
<evidence type="ECO:0000256" key="6">
    <source>
        <dbReference type="ARBA" id="ARBA00022692"/>
    </source>
</evidence>
<dbReference type="InterPro" id="IPR003594">
    <property type="entry name" value="HATPase_dom"/>
</dbReference>
<dbReference type="RefSeq" id="WP_213559663.1">
    <property type="nucleotide sequence ID" value="NZ_JBHZDI010000011.1"/>
</dbReference>
<dbReference type="SMART" id="SM00388">
    <property type="entry name" value="HisKA"/>
    <property type="match status" value="1"/>
</dbReference>
<dbReference type="SMART" id="SM00387">
    <property type="entry name" value="HATPase_c"/>
    <property type="match status" value="1"/>
</dbReference>
<feature type="domain" description="HAMP" evidence="13">
    <location>
        <begin position="157"/>
        <end position="210"/>
    </location>
</feature>
<dbReference type="SUPFAM" id="SSF47384">
    <property type="entry name" value="Homodimeric domain of signal transducing histidine kinase"/>
    <property type="match status" value="1"/>
</dbReference>
<gene>
    <name evidence="14" type="ORF">KHQ06_12410</name>
</gene>
<dbReference type="InterPro" id="IPR005467">
    <property type="entry name" value="His_kinase_dom"/>
</dbReference>
<evidence type="ECO:0000256" key="10">
    <source>
        <dbReference type="ARBA" id="ARBA00023136"/>
    </source>
</evidence>
<dbReference type="PROSITE" id="PS50109">
    <property type="entry name" value="HIS_KIN"/>
    <property type="match status" value="1"/>
</dbReference>
<evidence type="ECO:0000256" key="9">
    <source>
        <dbReference type="ARBA" id="ARBA00023012"/>
    </source>
</evidence>
<keyword evidence="9" id="KW-0902">Two-component regulatory system</keyword>
<keyword evidence="15" id="KW-1185">Reference proteome</keyword>
<evidence type="ECO:0000256" key="11">
    <source>
        <dbReference type="SAM" id="Phobius"/>
    </source>
</evidence>
<dbReference type="PANTHER" id="PTHR45436">
    <property type="entry name" value="SENSOR HISTIDINE KINASE YKOH"/>
    <property type="match status" value="1"/>
</dbReference>
<feature type="domain" description="Histidine kinase" evidence="12">
    <location>
        <begin position="232"/>
        <end position="453"/>
    </location>
</feature>
<evidence type="ECO:0000259" key="12">
    <source>
        <dbReference type="PROSITE" id="PS50109"/>
    </source>
</evidence>